<keyword evidence="2" id="KW-1185">Reference proteome</keyword>
<dbReference type="EMBL" id="JARBHB010000010">
    <property type="protein sequence ID" value="KAJ8874208.1"/>
    <property type="molecule type" value="Genomic_DNA"/>
</dbReference>
<dbReference type="SUPFAM" id="SSF56672">
    <property type="entry name" value="DNA/RNA polymerases"/>
    <property type="match status" value="1"/>
</dbReference>
<comment type="caution">
    <text evidence="1">The sequence shown here is derived from an EMBL/GenBank/DDBJ whole genome shotgun (WGS) entry which is preliminary data.</text>
</comment>
<protein>
    <submittedName>
        <fullName evidence="1">Uncharacterized protein</fullName>
    </submittedName>
</protein>
<proteinExistence type="predicted"/>
<gene>
    <name evidence="1" type="ORF">PR048_025050</name>
</gene>
<dbReference type="Gene3D" id="3.10.10.10">
    <property type="entry name" value="HIV Type 1 Reverse Transcriptase, subunit A, domain 1"/>
    <property type="match status" value="1"/>
</dbReference>
<evidence type="ECO:0000313" key="1">
    <source>
        <dbReference type="EMBL" id="KAJ8874208.1"/>
    </source>
</evidence>
<dbReference type="Proteomes" id="UP001159363">
    <property type="component" value="Chromosome 9"/>
</dbReference>
<name>A0ABQ9GQE2_9NEOP</name>
<sequence>MSGEVRCYDDIESKPARSLELKGHPWDILEKAVGQESSKNDIKEMLDEGVIEPSESSFNSAITLAPKKDKT</sequence>
<reference evidence="1 2" key="1">
    <citation type="submission" date="2023-02" db="EMBL/GenBank/DDBJ databases">
        <title>LHISI_Scaffold_Assembly.</title>
        <authorList>
            <person name="Stuart O.P."/>
            <person name="Cleave R."/>
            <person name="Magrath M.J.L."/>
            <person name="Mikheyev A.S."/>
        </authorList>
    </citation>
    <scope>NUCLEOTIDE SEQUENCE [LARGE SCALE GENOMIC DNA]</scope>
    <source>
        <strain evidence="1">Daus_M_001</strain>
        <tissue evidence="1">Leg muscle</tissue>
    </source>
</reference>
<organism evidence="1 2">
    <name type="scientific">Dryococelus australis</name>
    <dbReference type="NCBI Taxonomy" id="614101"/>
    <lineage>
        <taxon>Eukaryota</taxon>
        <taxon>Metazoa</taxon>
        <taxon>Ecdysozoa</taxon>
        <taxon>Arthropoda</taxon>
        <taxon>Hexapoda</taxon>
        <taxon>Insecta</taxon>
        <taxon>Pterygota</taxon>
        <taxon>Neoptera</taxon>
        <taxon>Polyneoptera</taxon>
        <taxon>Phasmatodea</taxon>
        <taxon>Verophasmatodea</taxon>
        <taxon>Anareolatae</taxon>
        <taxon>Phasmatidae</taxon>
        <taxon>Eurycanthinae</taxon>
        <taxon>Dryococelus</taxon>
    </lineage>
</organism>
<evidence type="ECO:0000313" key="2">
    <source>
        <dbReference type="Proteomes" id="UP001159363"/>
    </source>
</evidence>
<accession>A0ABQ9GQE2</accession>
<dbReference type="InterPro" id="IPR043502">
    <property type="entry name" value="DNA/RNA_pol_sf"/>
</dbReference>